<protein>
    <submittedName>
        <fullName evidence="2">NEQ132</fullName>
    </submittedName>
</protein>
<dbReference type="Proteomes" id="UP000000578">
    <property type="component" value="Chromosome"/>
</dbReference>
<gene>
    <name evidence="2" type="ordered locus">NEQ132</name>
</gene>
<keyword evidence="1" id="KW-1133">Transmembrane helix</keyword>
<dbReference type="AlphaFoldDB" id="Q74ML7"/>
<evidence type="ECO:0000313" key="2">
    <source>
        <dbReference type="EMBL" id="AAR38989.1"/>
    </source>
</evidence>
<dbReference type="EnsemblBacteria" id="AAR38989">
    <property type="protein sequence ID" value="AAR38989"/>
    <property type="gene ID" value="NEQ132"/>
</dbReference>
<dbReference type="HOGENOM" id="CLU_1369559_0_0_2"/>
<dbReference type="EMBL" id="AE017199">
    <property type="protein sequence ID" value="AAR38989.1"/>
    <property type="molecule type" value="Genomic_DNA"/>
</dbReference>
<evidence type="ECO:0000313" key="3">
    <source>
        <dbReference type="Proteomes" id="UP000000578"/>
    </source>
</evidence>
<keyword evidence="3" id="KW-1185">Reference proteome</keyword>
<keyword evidence="1" id="KW-0812">Transmembrane</keyword>
<reference evidence="2 3" key="1">
    <citation type="journal article" date="2003" name="Proc. Natl. Acad. Sci. U.S.A.">
        <title>The genome of Nanoarchaeum equitans: insights into early archaeal evolution and derived parasitism.</title>
        <authorList>
            <person name="Waters E."/>
            <person name="Hohn M.J."/>
            <person name="Ahel I."/>
            <person name="Graham D.E."/>
            <person name="Adams M.D."/>
            <person name="Barnstead M."/>
            <person name="Beeson K.Y."/>
            <person name="Bibbs L."/>
            <person name="Bolanos R."/>
            <person name="Keller M."/>
            <person name="Kretz K."/>
            <person name="Lin X."/>
            <person name="Mathur E."/>
            <person name="Ni J."/>
            <person name="Podar M."/>
            <person name="Richardson T."/>
            <person name="Sutton G.G."/>
            <person name="Simon M."/>
            <person name="Soll D."/>
            <person name="Stetter K.O."/>
            <person name="Short J.M."/>
            <person name="Noordewier M."/>
        </authorList>
    </citation>
    <scope>NUCLEOTIDE SEQUENCE [LARGE SCALE GENOMIC DNA]</scope>
    <source>
        <strain evidence="2 3">Kin4-M</strain>
    </source>
</reference>
<dbReference type="BioCyc" id="NEQU228908:GJB6-144-MONOMER"/>
<feature type="transmembrane region" description="Helical" evidence="1">
    <location>
        <begin position="12"/>
        <end position="36"/>
    </location>
</feature>
<dbReference type="STRING" id="228908.NEQ132"/>
<dbReference type="KEGG" id="neq:NEQ132"/>
<sequence length="199" mass="23492">MQYKKHKIWRLYTMLAYITLFFYILIWVIFALGIIVDKLQANKQNFLDFLYDVREAEMACKAVKVSAGYLLRYYIEDSTIRNQTGKYLDLVALTNKLKKNLPSKITELYREVVCFYPIYIEANKSKVVYIYHATILGKYGRYFCKIIGGEFISGRGYILIVPSEESCDTSQIYCAEKYIYSCFRDEKNKEIVLRANKIR</sequence>
<organism evidence="2 3">
    <name type="scientific">Nanoarchaeum equitans (strain Kin4-M)</name>
    <dbReference type="NCBI Taxonomy" id="228908"/>
    <lineage>
        <taxon>Archaea</taxon>
        <taxon>Nanobdellota</taxon>
        <taxon>Candidatus Nanoarchaeia</taxon>
        <taxon>Nanoarchaeales</taxon>
        <taxon>Nanoarchaeaceae</taxon>
        <taxon>Nanoarchaeum</taxon>
    </lineage>
</organism>
<keyword evidence="1" id="KW-0472">Membrane</keyword>
<proteinExistence type="predicted"/>
<evidence type="ECO:0000256" key="1">
    <source>
        <dbReference type="SAM" id="Phobius"/>
    </source>
</evidence>
<name>Q74ML7_NANEQ</name>
<accession>Q74ML7</accession>